<dbReference type="EMBL" id="KZ678144">
    <property type="protein sequence ID" value="PSN61482.1"/>
    <property type="molecule type" value="Genomic_DNA"/>
</dbReference>
<sequence>MGNMRGRRDLGRQSVNRVCSSPCAIPCLALPCHLISPSPIHPHVRTPTANTPCANHTPSPPCGDPHRARVLPCSGKFAPCKFDSLRFPFAPVSQRLVSCARSSLGGNTAIRPELLPTAAPLAKRCGRRVQRADRGLFVEQARRGGKGNQEDGHWS</sequence>
<dbReference type="Proteomes" id="UP000240883">
    <property type="component" value="Unassembled WGS sequence"/>
</dbReference>
<proteinExistence type="predicted"/>
<accession>A0A2T2N7Q3</accession>
<name>A0A2T2N7Q3_CORCC</name>
<organism evidence="2 3">
    <name type="scientific">Corynespora cassiicola Philippines</name>
    <dbReference type="NCBI Taxonomy" id="1448308"/>
    <lineage>
        <taxon>Eukaryota</taxon>
        <taxon>Fungi</taxon>
        <taxon>Dikarya</taxon>
        <taxon>Ascomycota</taxon>
        <taxon>Pezizomycotina</taxon>
        <taxon>Dothideomycetes</taxon>
        <taxon>Pleosporomycetidae</taxon>
        <taxon>Pleosporales</taxon>
        <taxon>Corynesporascaceae</taxon>
        <taxon>Corynespora</taxon>
    </lineage>
</organism>
<evidence type="ECO:0000313" key="3">
    <source>
        <dbReference type="Proteomes" id="UP000240883"/>
    </source>
</evidence>
<feature type="region of interest" description="Disordered" evidence="1">
    <location>
        <begin position="136"/>
        <end position="155"/>
    </location>
</feature>
<dbReference type="AlphaFoldDB" id="A0A2T2N7Q3"/>
<evidence type="ECO:0000256" key="1">
    <source>
        <dbReference type="SAM" id="MobiDB-lite"/>
    </source>
</evidence>
<protein>
    <submittedName>
        <fullName evidence="2">Uncharacterized protein</fullName>
    </submittedName>
</protein>
<reference evidence="2 3" key="1">
    <citation type="journal article" date="2018" name="Front. Microbiol.">
        <title>Genome-Wide Analysis of Corynespora cassiicola Leaf Fall Disease Putative Effectors.</title>
        <authorList>
            <person name="Lopez D."/>
            <person name="Ribeiro S."/>
            <person name="Label P."/>
            <person name="Fumanal B."/>
            <person name="Venisse J.S."/>
            <person name="Kohler A."/>
            <person name="de Oliveira R.R."/>
            <person name="Labutti K."/>
            <person name="Lipzen A."/>
            <person name="Lail K."/>
            <person name="Bauer D."/>
            <person name="Ohm R.A."/>
            <person name="Barry K.W."/>
            <person name="Spatafora J."/>
            <person name="Grigoriev I.V."/>
            <person name="Martin F.M."/>
            <person name="Pujade-Renaud V."/>
        </authorList>
    </citation>
    <scope>NUCLEOTIDE SEQUENCE [LARGE SCALE GENOMIC DNA]</scope>
    <source>
        <strain evidence="2 3">Philippines</strain>
    </source>
</reference>
<keyword evidence="3" id="KW-1185">Reference proteome</keyword>
<evidence type="ECO:0000313" key="2">
    <source>
        <dbReference type="EMBL" id="PSN61482.1"/>
    </source>
</evidence>
<gene>
    <name evidence="2" type="ORF">BS50DRAFT_651694</name>
</gene>